<evidence type="ECO:0000313" key="6">
    <source>
        <dbReference type="EMBL" id="MBH3439971.1"/>
    </source>
</evidence>
<accession>A0ABS0MTD4</accession>
<evidence type="ECO:0000256" key="1">
    <source>
        <dbReference type="ARBA" id="ARBA00005964"/>
    </source>
</evidence>
<protein>
    <recommendedName>
        <fullName evidence="3">Carboxylic ester hydrolase</fullName>
        <ecNumber evidence="3">3.1.1.-</ecNumber>
    </recommendedName>
</protein>
<evidence type="ECO:0000256" key="2">
    <source>
        <dbReference type="ARBA" id="ARBA00022801"/>
    </source>
</evidence>
<dbReference type="SUPFAM" id="SSF53474">
    <property type="entry name" value="alpha/beta-Hydrolases"/>
    <property type="match status" value="1"/>
</dbReference>
<dbReference type="PROSITE" id="PS00941">
    <property type="entry name" value="CARBOXYLESTERASE_B_2"/>
    <property type="match status" value="1"/>
</dbReference>
<keyword evidence="2 3" id="KW-0378">Hydrolase</keyword>
<comment type="caution">
    <text evidence="6">The sequence shown here is derived from an EMBL/GenBank/DDBJ whole genome shotgun (WGS) entry which is preliminary data.</text>
</comment>
<dbReference type="InterPro" id="IPR019826">
    <property type="entry name" value="Carboxylesterase_B_AS"/>
</dbReference>
<dbReference type="InterPro" id="IPR029058">
    <property type="entry name" value="AB_hydrolase_fold"/>
</dbReference>
<evidence type="ECO:0000313" key="7">
    <source>
        <dbReference type="Proteomes" id="UP000626180"/>
    </source>
</evidence>
<dbReference type="InterPro" id="IPR002018">
    <property type="entry name" value="CarbesteraseB"/>
</dbReference>
<evidence type="ECO:0000313" key="5">
    <source>
        <dbReference type="EMBL" id="MBF8641794.1"/>
    </source>
</evidence>
<dbReference type="EC" id="3.1.1.-" evidence="3"/>
<dbReference type="Proteomes" id="UP000638986">
    <property type="component" value="Unassembled WGS sequence"/>
</dbReference>
<keyword evidence="7" id="KW-1185">Reference proteome</keyword>
<dbReference type="PANTHER" id="PTHR11559">
    <property type="entry name" value="CARBOXYLESTERASE"/>
    <property type="match status" value="1"/>
</dbReference>
<dbReference type="Pfam" id="PF00135">
    <property type="entry name" value="COesterase"/>
    <property type="match status" value="2"/>
</dbReference>
<dbReference type="PROSITE" id="PS00122">
    <property type="entry name" value="CARBOXYLESTERASE_B_1"/>
    <property type="match status" value="1"/>
</dbReference>
<evidence type="ECO:0000256" key="3">
    <source>
        <dbReference type="RuleBase" id="RU361235"/>
    </source>
</evidence>
<feature type="domain" description="Carboxylesterase type B" evidence="4">
    <location>
        <begin position="78"/>
        <end position="415"/>
    </location>
</feature>
<gene>
    <name evidence="6" type="ORF">I5Q09_14890</name>
    <name evidence="5" type="ORF">IRZ65_13990</name>
</gene>
<sequence>MEKQVRAAYQTRWRKVWWWNHDSGLQVTPAGAPDALQAAGAVDLPKGKTMTPSLKKLITLGLLMAPLGAFAQPGALTEVGIDSGRLKGSQSGDVISFKGIPFAAPPVGENRWRAPQRVKPWRGVREATAYGADCMQKPMASDAAPLGVEPSEDCLYLNVWRPAQETANRKATLPVVVWIYGGGYVNGGASPSVYDGSAFARDGVVFVSFNYRLGRFGFFGHPALTAAKEGPLGNYGYMDQIAALQWVKRNIRQFGGDPNNVTVMGESAGGGSVLNITTTPLTRGLFDRAIVMSGGGRSLMGELHEISRDLPGNPSAETIGKNFARSVGVEGTGSEALKALRELPANRVLGDLNMMTMGSNASTYVGGPVLDGRVVVGTPEQVYSAGQENKVPMLIGSTSADLGFNTAKTMEELFAPFGREAERARQLYDPENTGDVQAVGAAVAMDRMMTEPARFVASKISQHDRQAFLYRFSYVADSLRSETKGAQHASEIPYFFKTLEARYGDKVTDKDQDMASDAHAIFVNFIKTGNPNGTNVARWLPFNREGNLVMDFAADEGPVLKEDPWKERLDLIEKTQHAKP</sequence>
<proteinExistence type="inferred from homology"/>
<evidence type="ECO:0000259" key="4">
    <source>
        <dbReference type="Pfam" id="PF00135"/>
    </source>
</evidence>
<organism evidence="6 8">
    <name type="scientific">Pseudomonas luteola</name>
    <dbReference type="NCBI Taxonomy" id="47886"/>
    <lineage>
        <taxon>Bacteria</taxon>
        <taxon>Pseudomonadati</taxon>
        <taxon>Pseudomonadota</taxon>
        <taxon>Gammaproteobacteria</taxon>
        <taxon>Pseudomonadales</taxon>
        <taxon>Pseudomonadaceae</taxon>
        <taxon>Pseudomonas</taxon>
    </lineage>
</organism>
<dbReference type="EMBL" id="JADMCD010000007">
    <property type="protein sequence ID" value="MBF8641794.1"/>
    <property type="molecule type" value="Genomic_DNA"/>
</dbReference>
<dbReference type="EMBL" id="JADTXM010000009">
    <property type="protein sequence ID" value="MBH3439971.1"/>
    <property type="molecule type" value="Genomic_DNA"/>
</dbReference>
<reference evidence="6 8" key="2">
    <citation type="submission" date="2020-11" db="EMBL/GenBank/DDBJ databases">
        <title>Enhanced detection system for hospital associated transmission using whole genome sequencing surveillance.</title>
        <authorList>
            <person name="Harrison L.H."/>
            <person name="Van Tyne D."/>
            <person name="Marsh J.W."/>
            <person name="Griffith M.P."/>
            <person name="Snyder D.J."/>
            <person name="Cooper V.S."/>
            <person name="Mustapha M."/>
        </authorList>
    </citation>
    <scope>NUCLEOTIDE SEQUENCE [LARGE SCALE GENOMIC DNA]</scope>
    <source>
        <strain evidence="6 8">PSB00013</strain>
    </source>
</reference>
<reference evidence="5 7" key="1">
    <citation type="submission" date="2020-10" db="EMBL/GenBank/DDBJ databases">
        <title>Genome sequences of Pseudomonas isolates.</title>
        <authorList>
            <person name="Wessels L."/>
            <person name="Reich F."/>
            <person name="Hammerl J."/>
        </authorList>
    </citation>
    <scope>NUCLEOTIDE SEQUENCE [LARGE SCALE GENOMIC DNA]</scope>
    <source>
        <strain evidence="5 7">20-MO00624-0</strain>
    </source>
</reference>
<dbReference type="InterPro" id="IPR019819">
    <property type="entry name" value="Carboxylesterase_B_CS"/>
</dbReference>
<evidence type="ECO:0000313" key="8">
    <source>
        <dbReference type="Proteomes" id="UP000638986"/>
    </source>
</evidence>
<feature type="domain" description="Carboxylesterase type B" evidence="4">
    <location>
        <begin position="438"/>
        <end position="555"/>
    </location>
</feature>
<dbReference type="Gene3D" id="3.40.50.1820">
    <property type="entry name" value="alpha/beta hydrolase"/>
    <property type="match status" value="1"/>
</dbReference>
<name>A0ABS0MTD4_PSELU</name>
<comment type="similarity">
    <text evidence="1 3">Belongs to the type-B carboxylesterase/lipase family.</text>
</comment>
<dbReference type="Proteomes" id="UP000626180">
    <property type="component" value="Unassembled WGS sequence"/>
</dbReference>
<dbReference type="InterPro" id="IPR050309">
    <property type="entry name" value="Type-B_Carboxylest/Lipase"/>
</dbReference>